<accession>A0A9P6JHL9</accession>
<dbReference type="EMBL" id="MU158036">
    <property type="protein sequence ID" value="KAF9521522.1"/>
    <property type="molecule type" value="Genomic_DNA"/>
</dbReference>
<organism evidence="1 2">
    <name type="scientific">Crepidotus variabilis</name>
    <dbReference type="NCBI Taxonomy" id="179855"/>
    <lineage>
        <taxon>Eukaryota</taxon>
        <taxon>Fungi</taxon>
        <taxon>Dikarya</taxon>
        <taxon>Basidiomycota</taxon>
        <taxon>Agaricomycotina</taxon>
        <taxon>Agaricomycetes</taxon>
        <taxon>Agaricomycetidae</taxon>
        <taxon>Agaricales</taxon>
        <taxon>Agaricineae</taxon>
        <taxon>Crepidotaceae</taxon>
        <taxon>Crepidotus</taxon>
    </lineage>
</organism>
<name>A0A9P6JHL9_9AGAR</name>
<dbReference type="Proteomes" id="UP000807306">
    <property type="component" value="Unassembled WGS sequence"/>
</dbReference>
<dbReference type="AlphaFoldDB" id="A0A9P6JHL9"/>
<gene>
    <name evidence="1" type="ORF">CPB83DRAFT_255399</name>
</gene>
<evidence type="ECO:0000313" key="2">
    <source>
        <dbReference type="Proteomes" id="UP000807306"/>
    </source>
</evidence>
<proteinExistence type="predicted"/>
<sequence>MTVYPVTKSSRPTKAQRFGPLALGMHFHYLVLYPEKQIGLFAYSLRSSALYVSSCLFETGAVRQPTDWIPPQTVHPTLCAGHKQLIRSLGTLHHGMVSTATTAPIHHISHRQVSRWPISMPCKQAGRLKYHLRSSRHLPHISTGLTSSDAF</sequence>
<keyword evidence="2" id="KW-1185">Reference proteome</keyword>
<reference evidence="1" key="1">
    <citation type="submission" date="2020-11" db="EMBL/GenBank/DDBJ databases">
        <authorList>
            <consortium name="DOE Joint Genome Institute"/>
            <person name="Ahrendt S."/>
            <person name="Riley R."/>
            <person name="Andreopoulos W."/>
            <person name="Labutti K."/>
            <person name="Pangilinan J."/>
            <person name="Ruiz-Duenas F.J."/>
            <person name="Barrasa J.M."/>
            <person name="Sanchez-Garcia M."/>
            <person name="Camarero S."/>
            <person name="Miyauchi S."/>
            <person name="Serrano A."/>
            <person name="Linde D."/>
            <person name="Babiker R."/>
            <person name="Drula E."/>
            <person name="Ayuso-Fernandez I."/>
            <person name="Pacheco R."/>
            <person name="Padilla G."/>
            <person name="Ferreira P."/>
            <person name="Barriuso J."/>
            <person name="Kellner H."/>
            <person name="Castanera R."/>
            <person name="Alfaro M."/>
            <person name="Ramirez L."/>
            <person name="Pisabarro A.G."/>
            <person name="Kuo A."/>
            <person name="Tritt A."/>
            <person name="Lipzen A."/>
            <person name="He G."/>
            <person name="Yan M."/>
            <person name="Ng V."/>
            <person name="Cullen D."/>
            <person name="Martin F."/>
            <person name="Rosso M.-N."/>
            <person name="Henrissat B."/>
            <person name="Hibbett D."/>
            <person name="Martinez A.T."/>
            <person name="Grigoriev I.V."/>
        </authorList>
    </citation>
    <scope>NUCLEOTIDE SEQUENCE</scope>
    <source>
        <strain evidence="1">CBS 506.95</strain>
    </source>
</reference>
<protein>
    <submittedName>
        <fullName evidence="1">Uncharacterized protein</fullName>
    </submittedName>
</protein>
<comment type="caution">
    <text evidence="1">The sequence shown here is derived from an EMBL/GenBank/DDBJ whole genome shotgun (WGS) entry which is preliminary data.</text>
</comment>
<evidence type="ECO:0000313" key="1">
    <source>
        <dbReference type="EMBL" id="KAF9521522.1"/>
    </source>
</evidence>